<gene>
    <name evidence="2" type="ORF">GTO91_07240</name>
</gene>
<dbReference type="InterPro" id="IPR028098">
    <property type="entry name" value="Glyco_trans_4-like_N"/>
</dbReference>
<dbReference type="Gene3D" id="3.40.50.2000">
    <property type="entry name" value="Glycogen Phosphorylase B"/>
    <property type="match status" value="2"/>
</dbReference>
<evidence type="ECO:0000313" key="2">
    <source>
        <dbReference type="EMBL" id="MZP29499.1"/>
    </source>
</evidence>
<reference evidence="2 3" key="1">
    <citation type="submission" date="2020-01" db="EMBL/GenBank/DDBJ databases">
        <title>Whole-genome sequence of Heliobacterium undosum DSM 13378.</title>
        <authorList>
            <person name="Kyndt J.A."/>
            <person name="Meyer T.E."/>
        </authorList>
    </citation>
    <scope>NUCLEOTIDE SEQUENCE [LARGE SCALE GENOMIC DNA]</scope>
    <source>
        <strain evidence="2 3">DSM 13378</strain>
    </source>
</reference>
<dbReference type="Proteomes" id="UP000463470">
    <property type="component" value="Unassembled WGS sequence"/>
</dbReference>
<dbReference type="OrthoDB" id="9811902at2"/>
<comment type="caution">
    <text evidence="2">The sequence shown here is derived from an EMBL/GenBank/DDBJ whole genome shotgun (WGS) entry which is preliminary data.</text>
</comment>
<dbReference type="Pfam" id="PF13692">
    <property type="entry name" value="Glyco_trans_1_4"/>
    <property type="match status" value="1"/>
</dbReference>
<proteinExistence type="predicted"/>
<dbReference type="RefSeq" id="WP_161257041.1">
    <property type="nucleotide sequence ID" value="NZ_WXEY01000005.1"/>
</dbReference>
<dbReference type="PANTHER" id="PTHR45947">
    <property type="entry name" value="SULFOQUINOVOSYL TRANSFERASE SQD2"/>
    <property type="match status" value="1"/>
</dbReference>
<evidence type="ECO:0000259" key="1">
    <source>
        <dbReference type="Pfam" id="PF13579"/>
    </source>
</evidence>
<dbReference type="CDD" id="cd03794">
    <property type="entry name" value="GT4_WbuB-like"/>
    <property type="match status" value="1"/>
</dbReference>
<dbReference type="InterPro" id="IPR050194">
    <property type="entry name" value="Glycosyltransferase_grp1"/>
</dbReference>
<dbReference type="GO" id="GO:0016758">
    <property type="term" value="F:hexosyltransferase activity"/>
    <property type="evidence" value="ECO:0007669"/>
    <property type="project" value="TreeGrafter"/>
</dbReference>
<keyword evidence="3" id="KW-1185">Reference proteome</keyword>
<evidence type="ECO:0000313" key="3">
    <source>
        <dbReference type="Proteomes" id="UP000463470"/>
    </source>
</evidence>
<dbReference type="EMBL" id="WXEY01000005">
    <property type="protein sequence ID" value="MZP29499.1"/>
    <property type="molecule type" value="Genomic_DNA"/>
</dbReference>
<dbReference type="AlphaFoldDB" id="A0A845L308"/>
<accession>A0A845L308</accession>
<dbReference type="SUPFAM" id="SSF53756">
    <property type="entry name" value="UDP-Glycosyltransferase/glycogen phosphorylase"/>
    <property type="match status" value="1"/>
</dbReference>
<keyword evidence="2" id="KW-0808">Transferase</keyword>
<dbReference type="Pfam" id="PF13579">
    <property type="entry name" value="Glyco_trans_4_4"/>
    <property type="match status" value="1"/>
</dbReference>
<protein>
    <submittedName>
        <fullName evidence="2">Glycosyltransferase</fullName>
    </submittedName>
</protein>
<feature type="domain" description="Glycosyltransferase subfamily 4-like N-terminal" evidence="1">
    <location>
        <begin position="30"/>
        <end position="209"/>
    </location>
</feature>
<name>A0A845L308_9FIRM</name>
<sequence>MSRKSDLPRVWMINPYAVTPEYPASGRHYEFAEELSRNGWHVTVWAMSFIHVIKQFHRPGCERVFSQHSEGADDCRWHWLWTPRYSQNGLSRLLNMLVFSIHFLVRGLFSTEKPDIVIGSSPHLPGAMASAMVARVRRARFVFEVRDLWPDTLVDMAPNTPRWLVNLLYRAEAWLYRQADSIIALTPGIAERIKDKGPWADKLVMIPNGVSQSTFRVFGKVEVEELRGHLDVGESFVIMYSGAHGPANALDVVVEAARLVQAKGCPVRFVLVGEGQERAHLMAKAQQSGLTNILFTGPVERSELGKYLAVADAYLLTLRNIPTFATALPNKLFDYLYFGKPIVAAVPGYTANLIESESLGLAVPPDDPEALAKAIEGLWKERELFTSLPERANKVSNSYSRERAVKKLVEMLHSLLPL</sequence>
<organism evidence="2 3">
    <name type="scientific">Heliomicrobium undosum</name>
    <dbReference type="NCBI Taxonomy" id="121734"/>
    <lineage>
        <taxon>Bacteria</taxon>
        <taxon>Bacillati</taxon>
        <taxon>Bacillota</taxon>
        <taxon>Clostridia</taxon>
        <taxon>Eubacteriales</taxon>
        <taxon>Heliobacteriaceae</taxon>
        <taxon>Heliomicrobium</taxon>
    </lineage>
</organism>
<dbReference type="PANTHER" id="PTHR45947:SF3">
    <property type="entry name" value="SULFOQUINOVOSYL TRANSFERASE SQD2"/>
    <property type="match status" value="1"/>
</dbReference>